<dbReference type="GO" id="GO:0016020">
    <property type="term" value="C:membrane"/>
    <property type="evidence" value="ECO:0007669"/>
    <property type="project" value="UniProtKB-SubCell"/>
</dbReference>
<comment type="similarity">
    <text evidence="13">Belongs to the SERAC1 family.</text>
</comment>
<keyword evidence="6" id="KW-0256">Endoplasmic reticulum</keyword>
<accession>A0A8X6JKJ8</accession>
<dbReference type="InterPro" id="IPR016024">
    <property type="entry name" value="ARM-type_fold"/>
</dbReference>
<evidence type="ECO:0000256" key="3">
    <source>
        <dbReference type="ARBA" id="ARBA00004240"/>
    </source>
</evidence>
<evidence type="ECO:0000256" key="9">
    <source>
        <dbReference type="ARBA" id="ARBA00023128"/>
    </source>
</evidence>
<evidence type="ECO:0000256" key="15">
    <source>
        <dbReference type="ARBA" id="ARBA00041701"/>
    </source>
</evidence>
<evidence type="ECO:0000256" key="10">
    <source>
        <dbReference type="ARBA" id="ARBA00023136"/>
    </source>
</evidence>
<organism evidence="16 17">
    <name type="scientific">Nephila pilipes</name>
    <name type="common">Giant wood spider</name>
    <name type="synonym">Nephila maculata</name>
    <dbReference type="NCBI Taxonomy" id="299642"/>
    <lineage>
        <taxon>Eukaryota</taxon>
        <taxon>Metazoa</taxon>
        <taxon>Ecdysozoa</taxon>
        <taxon>Arthropoda</taxon>
        <taxon>Chelicerata</taxon>
        <taxon>Arachnida</taxon>
        <taxon>Araneae</taxon>
        <taxon>Araneomorphae</taxon>
        <taxon>Entelegynae</taxon>
        <taxon>Araneoidea</taxon>
        <taxon>Nephilidae</taxon>
        <taxon>Nephila</taxon>
    </lineage>
</organism>
<keyword evidence="4" id="KW-0444">Lipid biosynthesis</keyword>
<dbReference type="AlphaFoldDB" id="A0A8X6JKJ8"/>
<evidence type="ECO:0000256" key="6">
    <source>
        <dbReference type="ARBA" id="ARBA00022824"/>
    </source>
</evidence>
<dbReference type="Gene3D" id="3.40.50.1820">
    <property type="entry name" value="alpha/beta hydrolase"/>
    <property type="match status" value="1"/>
</dbReference>
<evidence type="ECO:0000313" key="17">
    <source>
        <dbReference type="Proteomes" id="UP000887013"/>
    </source>
</evidence>
<evidence type="ECO:0000256" key="5">
    <source>
        <dbReference type="ARBA" id="ARBA00022692"/>
    </source>
</evidence>
<keyword evidence="9" id="KW-0496">Mitochondrion</keyword>
<dbReference type="SUPFAM" id="SSF53474">
    <property type="entry name" value="alpha/beta-Hydrolases"/>
    <property type="match status" value="1"/>
</dbReference>
<keyword evidence="11" id="KW-0594">Phospholipid biosynthesis</keyword>
<sequence>MRNKEQENSLERGDNMTKYRVSKLWIVFECETIIFGFDYQLDFSEVAMWKKKIIWSGGIIGSSYVIWSYKSAIPHLESAYHDQKSFEKENTSFILLPKKYGGSFYVDVQSDWLPCIPNNYNRYWKLLMLSKSEKQSVRHRAVKSLSQLSNLDSWQYMMIAQTSDLCTAVGLARSSSVSTSFFLLPPFKKLERENSREELFQLLLSLSVLDADKCTQLLVKRIEALSHQLLKMKDGWGSELEDSYEIYHSERKKKTSFMFDKLCLQVLLGYSSMKSHRYLMFEKGVLKVLHSVSKLYKDNKEFQSVIAQILANLALEDANAKDFHVTGWIGILAQWAKSSSIEVSFPALKALANLDKDDFHHSFYDHGVYLLHPHIRSSKRELCADVIFVHGLLGATFWTWRQHDSMKKYSDLHEEETINSNYSKPDSFIRNYSDSPFYTFCWPKDWLAVDFPEARFISLDYNTCISKWKAHCPQQEERDGLDAKANYLLDKLLLSNVGKKPIVWITHSMGGLLVKQILVEAAASKEKKVNSIAQKTTGVIFFSVPHKGSDLVKLFQSIPYISQPSIDIKHLQKGSEKLLSLHEKFKNFVHLNHIHVLSFGESKKSKWGLTYSMLVTEDSSDPGMGEFYSLPLDHLSTCKPESRESKVYEKTIEFLNKCIPQSSDLLHRYSNLEMEISNLLCLI</sequence>
<keyword evidence="5" id="KW-0812">Transmembrane</keyword>
<dbReference type="GO" id="GO:0005783">
    <property type="term" value="C:endoplasmic reticulum"/>
    <property type="evidence" value="ECO:0007669"/>
    <property type="project" value="UniProtKB-SubCell"/>
</dbReference>
<dbReference type="EMBL" id="BMAW01043383">
    <property type="protein sequence ID" value="GFS39137.1"/>
    <property type="molecule type" value="Genomic_DNA"/>
</dbReference>
<dbReference type="Gene3D" id="1.25.10.10">
    <property type="entry name" value="Leucine-rich Repeat Variant"/>
    <property type="match status" value="1"/>
</dbReference>
<keyword evidence="7" id="KW-1133">Transmembrane helix</keyword>
<dbReference type="PANTHER" id="PTHR48182">
    <property type="entry name" value="PROTEIN SERAC1"/>
    <property type="match status" value="1"/>
</dbReference>
<evidence type="ECO:0000256" key="4">
    <source>
        <dbReference type="ARBA" id="ARBA00022516"/>
    </source>
</evidence>
<evidence type="ECO:0000256" key="8">
    <source>
        <dbReference type="ARBA" id="ARBA00023098"/>
    </source>
</evidence>
<gene>
    <name evidence="16" type="primary">SERAC1</name>
    <name evidence="16" type="ORF">NPIL_558671</name>
</gene>
<keyword evidence="8" id="KW-0443">Lipid metabolism</keyword>
<protein>
    <recommendedName>
        <fullName evidence="14">Protein SERAC1</fullName>
    </recommendedName>
    <alternativeName>
        <fullName evidence="15">Serine active site-containing protein 1</fullName>
    </alternativeName>
</protein>
<evidence type="ECO:0000256" key="11">
    <source>
        <dbReference type="ARBA" id="ARBA00023209"/>
    </source>
</evidence>
<dbReference type="OrthoDB" id="5086500at2759"/>
<evidence type="ECO:0000256" key="2">
    <source>
        <dbReference type="ARBA" id="ARBA00004173"/>
    </source>
</evidence>
<dbReference type="InterPro" id="IPR052374">
    <property type="entry name" value="SERAC1"/>
</dbReference>
<dbReference type="SUPFAM" id="SSF48371">
    <property type="entry name" value="ARM repeat"/>
    <property type="match status" value="1"/>
</dbReference>
<dbReference type="InterPro" id="IPR011989">
    <property type="entry name" value="ARM-like"/>
</dbReference>
<keyword evidence="10" id="KW-0472">Membrane</keyword>
<dbReference type="GO" id="GO:0005739">
    <property type="term" value="C:mitochondrion"/>
    <property type="evidence" value="ECO:0007669"/>
    <property type="project" value="UniProtKB-SubCell"/>
</dbReference>
<comment type="subcellular location">
    <subcellularLocation>
        <location evidence="3">Endoplasmic reticulum</location>
    </subcellularLocation>
    <subcellularLocation>
        <location evidence="1">Membrane</location>
        <topology evidence="1">Single-pass membrane protein</topology>
    </subcellularLocation>
    <subcellularLocation>
        <location evidence="2">Mitochondrion</location>
    </subcellularLocation>
</comment>
<evidence type="ECO:0000313" key="16">
    <source>
        <dbReference type="EMBL" id="GFS39137.1"/>
    </source>
</evidence>
<proteinExistence type="inferred from homology"/>
<name>A0A8X6JKJ8_NEPPI</name>
<evidence type="ECO:0000256" key="1">
    <source>
        <dbReference type="ARBA" id="ARBA00004167"/>
    </source>
</evidence>
<evidence type="ECO:0000256" key="14">
    <source>
        <dbReference type="ARBA" id="ARBA00040991"/>
    </source>
</evidence>
<keyword evidence="12" id="KW-1208">Phospholipid metabolism</keyword>
<keyword evidence="17" id="KW-1185">Reference proteome</keyword>
<dbReference type="Proteomes" id="UP000887013">
    <property type="component" value="Unassembled WGS sequence"/>
</dbReference>
<reference evidence="16" key="1">
    <citation type="submission" date="2020-08" db="EMBL/GenBank/DDBJ databases">
        <title>Multicomponent nature underlies the extraordinary mechanical properties of spider dragline silk.</title>
        <authorList>
            <person name="Kono N."/>
            <person name="Nakamura H."/>
            <person name="Mori M."/>
            <person name="Yoshida Y."/>
            <person name="Ohtoshi R."/>
            <person name="Malay A.D."/>
            <person name="Moran D.A.P."/>
            <person name="Tomita M."/>
            <person name="Numata K."/>
            <person name="Arakawa K."/>
        </authorList>
    </citation>
    <scope>NUCLEOTIDE SEQUENCE</scope>
</reference>
<evidence type="ECO:0000256" key="12">
    <source>
        <dbReference type="ARBA" id="ARBA00023264"/>
    </source>
</evidence>
<comment type="caution">
    <text evidence="16">The sequence shown here is derived from an EMBL/GenBank/DDBJ whole genome shotgun (WGS) entry which is preliminary data.</text>
</comment>
<evidence type="ECO:0000256" key="7">
    <source>
        <dbReference type="ARBA" id="ARBA00022989"/>
    </source>
</evidence>
<dbReference type="GO" id="GO:0008654">
    <property type="term" value="P:phospholipid biosynthetic process"/>
    <property type="evidence" value="ECO:0007669"/>
    <property type="project" value="UniProtKB-KW"/>
</dbReference>
<dbReference type="PANTHER" id="PTHR48182:SF2">
    <property type="entry name" value="PROTEIN SERAC1"/>
    <property type="match status" value="1"/>
</dbReference>
<evidence type="ECO:0000256" key="13">
    <source>
        <dbReference type="ARBA" id="ARBA00038024"/>
    </source>
</evidence>
<dbReference type="InterPro" id="IPR029058">
    <property type="entry name" value="AB_hydrolase_fold"/>
</dbReference>